<feature type="domain" description="Serine aminopeptidase S33" evidence="1">
    <location>
        <begin position="35"/>
        <end position="257"/>
    </location>
</feature>
<dbReference type="InterPro" id="IPR051044">
    <property type="entry name" value="MAG_DAG_Lipase"/>
</dbReference>
<keyword evidence="2" id="KW-0378">Hydrolase</keyword>
<dbReference type="Proteomes" id="UP000181942">
    <property type="component" value="Unassembled WGS sequence"/>
</dbReference>
<dbReference type="AlphaFoldDB" id="A0A1I1ZGT9"/>
<accession>A0A1I1ZGT9</accession>
<evidence type="ECO:0000259" key="1">
    <source>
        <dbReference type="Pfam" id="PF12146"/>
    </source>
</evidence>
<dbReference type="InterPro" id="IPR022742">
    <property type="entry name" value="Hydrolase_4"/>
</dbReference>
<sequence length="293" mass="32903">MIETKRPPQNIRREIVGIPVEGAELALHLWRPRGQVKGAVFYFHGLQSHAGWLWEVGPQFADNDIAFYVLDRRGSGISGGTRHDLPDVDTVIRDYVAALEYVREAVGESVPLSLFGHCLGGSFMAALMHHPDFTTRYDAAVFCSAWLGKLHATLDDEQLRTLAAETGQEPWDAGLRAEDFTDEARHRHFIDHDDLAVRELTRRSRGVLLGLERLYMRPERALPAVPAAYVSGISDPIIDLDDARRTFLGMTGSHGALLQFATDKHYLFYTDVRARLVDWASTFTLLQGLDRHA</sequence>
<dbReference type="OrthoDB" id="9806902at2"/>
<dbReference type="Gene3D" id="3.40.50.1820">
    <property type="entry name" value="alpha/beta hydrolase"/>
    <property type="match status" value="1"/>
</dbReference>
<organism evidence="2 3">
    <name type="scientific">Streptomyces mirabilis</name>
    <dbReference type="NCBI Taxonomy" id="68239"/>
    <lineage>
        <taxon>Bacteria</taxon>
        <taxon>Bacillati</taxon>
        <taxon>Actinomycetota</taxon>
        <taxon>Actinomycetes</taxon>
        <taxon>Kitasatosporales</taxon>
        <taxon>Streptomycetaceae</taxon>
        <taxon>Streptomyces</taxon>
    </lineage>
</organism>
<protein>
    <submittedName>
        <fullName evidence="2">Lysophospholipase, alpha-beta hydrolase superfamily</fullName>
    </submittedName>
</protein>
<dbReference type="Pfam" id="PF12146">
    <property type="entry name" value="Hydrolase_4"/>
    <property type="match status" value="1"/>
</dbReference>
<evidence type="ECO:0000313" key="3">
    <source>
        <dbReference type="Proteomes" id="UP000181942"/>
    </source>
</evidence>
<name>A0A1I1ZGT9_9ACTN</name>
<reference evidence="2 3" key="1">
    <citation type="submission" date="2016-10" db="EMBL/GenBank/DDBJ databases">
        <authorList>
            <person name="de Groot N.N."/>
        </authorList>
    </citation>
    <scope>NUCLEOTIDE SEQUENCE [LARGE SCALE GENOMIC DNA]</scope>
    <source>
        <strain evidence="2 3">OK461</strain>
    </source>
</reference>
<evidence type="ECO:0000313" key="2">
    <source>
        <dbReference type="EMBL" id="SFE30929.1"/>
    </source>
</evidence>
<dbReference type="InterPro" id="IPR029058">
    <property type="entry name" value="AB_hydrolase_fold"/>
</dbReference>
<dbReference type="PANTHER" id="PTHR11614">
    <property type="entry name" value="PHOSPHOLIPASE-RELATED"/>
    <property type="match status" value="1"/>
</dbReference>
<dbReference type="RefSeq" id="WP_075025463.1">
    <property type="nucleotide sequence ID" value="NZ_FONR01000001.1"/>
</dbReference>
<gene>
    <name evidence="2" type="ORF">SAMN02787118_101282</name>
</gene>
<dbReference type="GO" id="GO:0016787">
    <property type="term" value="F:hydrolase activity"/>
    <property type="evidence" value="ECO:0007669"/>
    <property type="project" value="UniProtKB-KW"/>
</dbReference>
<proteinExistence type="predicted"/>
<dbReference type="SUPFAM" id="SSF53474">
    <property type="entry name" value="alpha/beta-Hydrolases"/>
    <property type="match status" value="1"/>
</dbReference>
<dbReference type="EMBL" id="FONR01000001">
    <property type="protein sequence ID" value="SFE30929.1"/>
    <property type="molecule type" value="Genomic_DNA"/>
</dbReference>